<protein>
    <submittedName>
        <fullName evidence="4">CBS domain containing protein</fullName>
    </submittedName>
</protein>
<feature type="transmembrane region" description="Helical" evidence="3">
    <location>
        <begin position="47"/>
        <end position="68"/>
    </location>
</feature>
<name>A0A101ESC3_9THEM</name>
<dbReference type="PANTHER" id="PTHR43080">
    <property type="entry name" value="CBS DOMAIN-CONTAINING PROTEIN CBSX3, MITOCHONDRIAL"/>
    <property type="match status" value="1"/>
</dbReference>
<keyword evidence="3" id="KW-0812">Transmembrane</keyword>
<dbReference type="AlphaFoldDB" id="A0A101ESC3"/>
<dbReference type="PANTHER" id="PTHR43080:SF2">
    <property type="entry name" value="CBS DOMAIN-CONTAINING PROTEIN"/>
    <property type="match status" value="1"/>
</dbReference>
<dbReference type="InterPro" id="IPR051257">
    <property type="entry name" value="Diverse_CBS-Domain"/>
</dbReference>
<organism evidence="4 5">
    <name type="scientific">Thermotoga petrophila</name>
    <dbReference type="NCBI Taxonomy" id="93929"/>
    <lineage>
        <taxon>Bacteria</taxon>
        <taxon>Thermotogati</taxon>
        <taxon>Thermotogota</taxon>
        <taxon>Thermotogae</taxon>
        <taxon>Thermotogales</taxon>
        <taxon>Thermotogaceae</taxon>
        <taxon>Thermotoga</taxon>
    </lineage>
</organism>
<comment type="caution">
    <text evidence="4">The sequence shown here is derived from an EMBL/GenBank/DDBJ whole genome shotgun (WGS) entry which is preliminary data.</text>
</comment>
<dbReference type="EMBL" id="LGFG01000004">
    <property type="protein sequence ID" value="KUK23777.1"/>
    <property type="molecule type" value="Genomic_DNA"/>
</dbReference>
<dbReference type="SMART" id="SM00116">
    <property type="entry name" value="CBS"/>
    <property type="match status" value="2"/>
</dbReference>
<proteinExistence type="predicted"/>
<dbReference type="SUPFAM" id="SSF54631">
    <property type="entry name" value="CBS-domain pair"/>
    <property type="match status" value="1"/>
</dbReference>
<gene>
    <name evidence="4" type="ORF">XD57_0123</name>
</gene>
<reference evidence="4 5" key="1">
    <citation type="journal article" date="2015" name="MBio">
        <title>Genome-Resolved Metagenomic Analysis Reveals Roles for Candidate Phyla and Other Microbial Community Members in Biogeochemical Transformations in Oil Reservoirs.</title>
        <authorList>
            <person name="Hu P."/>
            <person name="Tom L."/>
            <person name="Singh A."/>
            <person name="Thomas B.C."/>
            <person name="Baker B.J."/>
            <person name="Piceno Y.M."/>
            <person name="Andersen G.L."/>
            <person name="Banfield J.F."/>
        </authorList>
    </citation>
    <scope>NUCLEOTIDE SEQUENCE [LARGE SCALE GENOMIC DNA]</scope>
    <source>
        <strain evidence="4">46_26</strain>
    </source>
</reference>
<dbReference type="Pfam" id="PF00571">
    <property type="entry name" value="CBS"/>
    <property type="match status" value="2"/>
</dbReference>
<dbReference type="InterPro" id="IPR000644">
    <property type="entry name" value="CBS_dom"/>
</dbReference>
<evidence type="ECO:0000256" key="1">
    <source>
        <dbReference type="ARBA" id="ARBA00023122"/>
    </source>
</evidence>
<keyword evidence="1 2" id="KW-0129">CBS domain</keyword>
<dbReference type="CDD" id="cd17785">
    <property type="entry name" value="CBS_pair_bac_arch"/>
    <property type="match status" value="1"/>
</dbReference>
<accession>A0A101ESC3</accession>
<evidence type="ECO:0000313" key="5">
    <source>
        <dbReference type="Proteomes" id="UP000058636"/>
    </source>
</evidence>
<keyword evidence="3" id="KW-0472">Membrane</keyword>
<evidence type="ECO:0000256" key="2">
    <source>
        <dbReference type="PROSITE-ProRule" id="PRU00703"/>
    </source>
</evidence>
<keyword evidence="3" id="KW-1133">Transmembrane helix</keyword>
<evidence type="ECO:0000313" key="4">
    <source>
        <dbReference type="EMBL" id="KUK23777.1"/>
    </source>
</evidence>
<dbReference type="Proteomes" id="UP000058636">
    <property type="component" value="Unassembled WGS sequence"/>
</dbReference>
<evidence type="ECO:0000256" key="3">
    <source>
        <dbReference type="SAM" id="Phobius"/>
    </source>
</evidence>
<dbReference type="InterPro" id="IPR046342">
    <property type="entry name" value="CBS_dom_sf"/>
</dbReference>
<sequence>MKVKDVCKLISLKPTVVEEDTPIEEIVDRILEDPVTRTVYVARDNKLVGMIAVMHLLKVSGFHFFGFIPKEELIRSSMKRLIAKNASEIMLDPVYVHMDTTLEEALKLMIDNNIQEMPVVDEKGEIVGDLNSLEILLALWKGREK</sequence>
<dbReference type="PATRIC" id="fig|93930.3.peg.646"/>
<dbReference type="PROSITE" id="PS51371">
    <property type="entry name" value="CBS"/>
    <property type="match status" value="1"/>
</dbReference>
<dbReference type="Gene3D" id="3.10.580.10">
    <property type="entry name" value="CBS-domain"/>
    <property type="match status" value="1"/>
</dbReference>